<sequence>MEDSMRVGSRVAAAALALLIVAVTGSPASAAGRLTASKTKKLDRSGETVTVTGSGYDETKGIYVAFCLDNGAGVLPSPCGGGADMSGSSGASVWISSNPPSYAEGLTKPYGRNGSFRVSIRVSQMIGDVDCAVRACAIVTRNDHTRTADRSQDKRIPVRFAAPSTVTNPTPNPAVGVTRNPAQSGTTKATTSGKASPVGPPTGKLATAAPSTAATAAALAAAEPALNRTSSATPLGHWWSIGGAFLVGILVAGLVGRIRRSKTKQETKA</sequence>
<dbReference type="Proteomes" id="UP000612282">
    <property type="component" value="Unassembled WGS sequence"/>
</dbReference>
<dbReference type="InterPro" id="IPR010916">
    <property type="entry name" value="TonB_box_CS"/>
</dbReference>
<feature type="compositionally biased region" description="Polar residues" evidence="1">
    <location>
        <begin position="180"/>
        <end position="194"/>
    </location>
</feature>
<dbReference type="Gene3D" id="2.60.40.230">
    <property type="entry name" value="Neocarzinostatin-like"/>
    <property type="match status" value="1"/>
</dbReference>
<feature type="compositionally biased region" description="Basic and acidic residues" evidence="1">
    <location>
        <begin position="144"/>
        <end position="156"/>
    </location>
</feature>
<keyword evidence="5" id="KW-1185">Reference proteome</keyword>
<evidence type="ECO:0000256" key="1">
    <source>
        <dbReference type="SAM" id="MobiDB-lite"/>
    </source>
</evidence>
<keyword evidence="2" id="KW-1133">Transmembrane helix</keyword>
<dbReference type="InterPro" id="IPR027273">
    <property type="entry name" value="Neocarzinostatin-like"/>
</dbReference>
<dbReference type="SUPFAM" id="SSF49319">
    <property type="entry name" value="Actinoxanthin-like"/>
    <property type="match status" value="1"/>
</dbReference>
<organism evidence="4 5">
    <name type="scientific">Actinoplanes couchii</name>
    <dbReference type="NCBI Taxonomy" id="403638"/>
    <lineage>
        <taxon>Bacteria</taxon>
        <taxon>Bacillati</taxon>
        <taxon>Actinomycetota</taxon>
        <taxon>Actinomycetes</taxon>
        <taxon>Micromonosporales</taxon>
        <taxon>Micromonosporaceae</taxon>
        <taxon>Actinoplanes</taxon>
    </lineage>
</organism>
<evidence type="ECO:0000313" key="4">
    <source>
        <dbReference type="EMBL" id="GID58212.1"/>
    </source>
</evidence>
<feature type="transmembrane region" description="Helical" evidence="2">
    <location>
        <begin position="238"/>
        <end position="258"/>
    </location>
</feature>
<evidence type="ECO:0000256" key="3">
    <source>
        <dbReference type="SAM" id="SignalP"/>
    </source>
</evidence>
<evidence type="ECO:0000313" key="5">
    <source>
        <dbReference type="Proteomes" id="UP000612282"/>
    </source>
</evidence>
<proteinExistence type="predicted"/>
<reference evidence="4 5" key="1">
    <citation type="submission" date="2021-01" db="EMBL/GenBank/DDBJ databases">
        <title>Whole genome shotgun sequence of Actinoplanes couchii NBRC 106145.</title>
        <authorList>
            <person name="Komaki H."/>
            <person name="Tamura T."/>
        </authorList>
    </citation>
    <scope>NUCLEOTIDE SEQUENCE [LARGE SCALE GENOMIC DNA]</scope>
    <source>
        <strain evidence="4 5">NBRC 106145</strain>
    </source>
</reference>
<feature type="signal peptide" evidence="3">
    <location>
        <begin position="1"/>
        <end position="30"/>
    </location>
</feature>
<comment type="caution">
    <text evidence="4">The sequence shown here is derived from an EMBL/GenBank/DDBJ whole genome shotgun (WGS) entry which is preliminary data.</text>
</comment>
<gene>
    <name evidence="4" type="ORF">Aco03nite_066160</name>
</gene>
<evidence type="ECO:0000256" key="2">
    <source>
        <dbReference type="SAM" id="Phobius"/>
    </source>
</evidence>
<keyword evidence="2" id="KW-0812">Transmembrane</keyword>
<name>A0ABQ3XIA7_9ACTN</name>
<dbReference type="PROSITE" id="PS00430">
    <property type="entry name" value="TONB_DEPENDENT_REC_1"/>
    <property type="match status" value="1"/>
</dbReference>
<feature type="region of interest" description="Disordered" evidence="1">
    <location>
        <begin position="144"/>
        <end position="208"/>
    </location>
</feature>
<accession>A0ABQ3XIA7</accession>
<feature type="chain" id="PRO_5045709834" evidence="3">
    <location>
        <begin position="31"/>
        <end position="269"/>
    </location>
</feature>
<dbReference type="EMBL" id="BOMG01000082">
    <property type="protein sequence ID" value="GID58212.1"/>
    <property type="molecule type" value="Genomic_DNA"/>
</dbReference>
<keyword evidence="2" id="KW-0472">Membrane</keyword>
<keyword evidence="3" id="KW-0732">Signal</keyword>
<protein>
    <submittedName>
        <fullName evidence="4">Uncharacterized protein</fullName>
    </submittedName>
</protein>